<sequence>MTSTRPFQMNDLLRFNNVNLDVLTETYNMPFYLQYMSTGPELFTVAEAPDGSITGYMLGKAEGAEELWHGHVSAVTVAPSYRRLGLARMLMEDLESTSSNVYNAYFVDLFVRASNALAISMYEKFGYVKYRRVLGYYSGEDPEDAWDMRKALPRDKEKKSIIPMDRAILPEELEW</sequence>
<evidence type="ECO:0000259" key="4">
    <source>
        <dbReference type="PROSITE" id="PS51186"/>
    </source>
</evidence>
<evidence type="ECO:0000256" key="3">
    <source>
        <dbReference type="ARBA" id="ARBA00025786"/>
    </source>
</evidence>
<evidence type="ECO:0000313" key="5">
    <source>
        <dbReference type="EMBL" id="KAL3771501.1"/>
    </source>
</evidence>
<comment type="similarity">
    <text evidence="3">Belongs to the acetyltransferase family. ARD1 subfamily.</text>
</comment>
<proteinExistence type="inferred from homology"/>
<evidence type="ECO:0000256" key="1">
    <source>
        <dbReference type="ARBA" id="ARBA00022679"/>
    </source>
</evidence>
<organism evidence="5 6">
    <name type="scientific">Cyclotella atomus</name>
    <dbReference type="NCBI Taxonomy" id="382360"/>
    <lineage>
        <taxon>Eukaryota</taxon>
        <taxon>Sar</taxon>
        <taxon>Stramenopiles</taxon>
        <taxon>Ochrophyta</taxon>
        <taxon>Bacillariophyta</taxon>
        <taxon>Coscinodiscophyceae</taxon>
        <taxon>Thalassiosirophycidae</taxon>
        <taxon>Stephanodiscales</taxon>
        <taxon>Stephanodiscaceae</taxon>
        <taxon>Cyclotella</taxon>
    </lineage>
</organism>
<evidence type="ECO:0000313" key="6">
    <source>
        <dbReference type="Proteomes" id="UP001530400"/>
    </source>
</evidence>
<dbReference type="CDD" id="cd04301">
    <property type="entry name" value="NAT_SF"/>
    <property type="match status" value="1"/>
</dbReference>
<dbReference type="PROSITE" id="PS51186">
    <property type="entry name" value="GNAT"/>
    <property type="match status" value="1"/>
</dbReference>
<reference evidence="5 6" key="1">
    <citation type="submission" date="2024-10" db="EMBL/GenBank/DDBJ databases">
        <title>Updated reference genomes for cyclostephanoid diatoms.</title>
        <authorList>
            <person name="Roberts W.R."/>
            <person name="Alverson A.J."/>
        </authorList>
    </citation>
    <scope>NUCLEOTIDE SEQUENCE [LARGE SCALE GENOMIC DNA]</scope>
    <source>
        <strain evidence="5 6">AJA010-31</strain>
    </source>
</reference>
<dbReference type="Pfam" id="PF00583">
    <property type="entry name" value="Acetyltransf_1"/>
    <property type="match status" value="1"/>
</dbReference>
<keyword evidence="2" id="KW-0012">Acyltransferase</keyword>
<gene>
    <name evidence="5" type="ORF">ACHAWO_000622</name>
</gene>
<keyword evidence="1" id="KW-0808">Transferase</keyword>
<evidence type="ECO:0000256" key="2">
    <source>
        <dbReference type="ARBA" id="ARBA00023315"/>
    </source>
</evidence>
<dbReference type="Gene3D" id="3.40.630.30">
    <property type="match status" value="1"/>
</dbReference>
<dbReference type="EMBL" id="JALLPJ020001286">
    <property type="protein sequence ID" value="KAL3771501.1"/>
    <property type="molecule type" value="Genomic_DNA"/>
</dbReference>
<protein>
    <recommendedName>
        <fullName evidence="4">N-acetyltransferase domain-containing protein</fullName>
    </recommendedName>
</protein>
<dbReference type="FunFam" id="3.40.630.30:FF:000034">
    <property type="entry name" value="N-alpha-acetyltransferase 20"/>
    <property type="match status" value="1"/>
</dbReference>
<comment type="caution">
    <text evidence="5">The sequence shown here is derived from an EMBL/GenBank/DDBJ whole genome shotgun (WGS) entry which is preliminary data.</text>
</comment>
<dbReference type="AlphaFoldDB" id="A0ABD3NB36"/>
<dbReference type="PANTHER" id="PTHR45910">
    <property type="entry name" value="N-ALPHA-ACETYLTRANSFERASE 20"/>
    <property type="match status" value="1"/>
</dbReference>
<dbReference type="GO" id="GO:0016746">
    <property type="term" value="F:acyltransferase activity"/>
    <property type="evidence" value="ECO:0007669"/>
    <property type="project" value="UniProtKB-KW"/>
</dbReference>
<dbReference type="PANTHER" id="PTHR45910:SF1">
    <property type="entry name" value="N-ALPHA-ACETYLTRANSFERASE 20"/>
    <property type="match status" value="1"/>
</dbReference>
<keyword evidence="6" id="KW-1185">Reference proteome</keyword>
<feature type="domain" description="N-acetyltransferase" evidence="4">
    <location>
        <begin position="2"/>
        <end position="153"/>
    </location>
</feature>
<accession>A0ABD3NB36</accession>
<dbReference type="InterPro" id="IPR000182">
    <property type="entry name" value="GNAT_dom"/>
</dbReference>
<name>A0ABD3NB36_9STRA</name>
<dbReference type="InterPro" id="IPR051646">
    <property type="entry name" value="NatB_acetyltransferase_subunit"/>
</dbReference>
<dbReference type="SUPFAM" id="SSF55729">
    <property type="entry name" value="Acyl-CoA N-acyltransferases (Nat)"/>
    <property type="match status" value="1"/>
</dbReference>
<dbReference type="InterPro" id="IPR016181">
    <property type="entry name" value="Acyl_CoA_acyltransferase"/>
</dbReference>
<dbReference type="Proteomes" id="UP001530400">
    <property type="component" value="Unassembled WGS sequence"/>
</dbReference>